<sequence length="67" mass="6932">MFNANILAEVLPIIRSPVVGKSSLCTGLGLVASGKLLLVIFCSSALSMVLKVLPLTKIPGGLLIIAR</sequence>
<comment type="caution">
    <text evidence="1">The sequence shown here is derived from an EMBL/GenBank/DDBJ whole genome shotgun (WGS) entry which is preliminary data.</text>
</comment>
<evidence type="ECO:0000313" key="2">
    <source>
        <dbReference type="Proteomes" id="UP000019275"/>
    </source>
</evidence>
<accession>A0ABN0RKB6</accession>
<organism evidence="1 2">
    <name type="scientific">Cellulophaga geojensis KL-A</name>
    <dbReference type="NCBI Taxonomy" id="1328323"/>
    <lineage>
        <taxon>Bacteria</taxon>
        <taxon>Pseudomonadati</taxon>
        <taxon>Bacteroidota</taxon>
        <taxon>Flavobacteriia</taxon>
        <taxon>Flavobacteriales</taxon>
        <taxon>Flavobacteriaceae</taxon>
        <taxon>Cellulophaga</taxon>
    </lineage>
</organism>
<dbReference type="Proteomes" id="UP000019275">
    <property type="component" value="Unassembled WGS sequence"/>
</dbReference>
<dbReference type="EMBL" id="ARZX01000025">
    <property type="protein sequence ID" value="EWH11815.1"/>
    <property type="molecule type" value="Genomic_DNA"/>
</dbReference>
<reference evidence="1 2" key="1">
    <citation type="journal article" date="2014" name="Genome Announc.">
        <title>Draft Genome Sequence of the Carrageenan-Degrading Bacterium Cellulophaga sp. Strain KL-A, Isolated from Decaying Marine Algae.</title>
        <authorList>
            <person name="Shan D."/>
            <person name="Ying J."/>
            <person name="Li X."/>
            <person name="Gao Z."/>
            <person name="Wei G."/>
            <person name="Shao Z."/>
        </authorList>
    </citation>
    <scope>NUCLEOTIDE SEQUENCE [LARGE SCALE GENOMIC DNA]</scope>
    <source>
        <strain evidence="1 2">KL-A</strain>
    </source>
</reference>
<protein>
    <submittedName>
        <fullName evidence="1">Uncharacterized protein</fullName>
    </submittedName>
</protein>
<evidence type="ECO:0000313" key="1">
    <source>
        <dbReference type="EMBL" id="EWH11815.1"/>
    </source>
</evidence>
<keyword evidence="2" id="KW-1185">Reference proteome</keyword>
<gene>
    <name evidence="1" type="ORF">KLA_15320</name>
</gene>
<name>A0ABN0RKB6_9FLAO</name>
<proteinExistence type="predicted"/>